<dbReference type="Proteomes" id="UP001240639">
    <property type="component" value="Unassembled WGS sequence"/>
</dbReference>
<organism evidence="1 2">
    <name type="scientific">Qipengyuania profundimaris</name>
    <dbReference type="NCBI Taxonomy" id="3067652"/>
    <lineage>
        <taxon>Bacteria</taxon>
        <taxon>Pseudomonadati</taxon>
        <taxon>Pseudomonadota</taxon>
        <taxon>Alphaproteobacteria</taxon>
        <taxon>Sphingomonadales</taxon>
        <taxon>Erythrobacteraceae</taxon>
        <taxon>Qipengyuania</taxon>
    </lineage>
</organism>
<gene>
    <name evidence="1" type="ORF">Q9K02_11150</name>
</gene>
<accession>A0ABT9HRA8</accession>
<evidence type="ECO:0000313" key="2">
    <source>
        <dbReference type="Proteomes" id="UP001240639"/>
    </source>
</evidence>
<dbReference type="EMBL" id="JAVAIM010000001">
    <property type="protein sequence ID" value="MDP4575696.1"/>
    <property type="molecule type" value="Genomic_DNA"/>
</dbReference>
<proteinExistence type="predicted"/>
<sequence>MALADRELMLQEFRKAYDRLEAVRKAAKETSDTRALSHAEHNFHAVAEGLARLLIRAEKRAND</sequence>
<evidence type="ECO:0000313" key="1">
    <source>
        <dbReference type="EMBL" id="MDP4575696.1"/>
    </source>
</evidence>
<protein>
    <submittedName>
        <fullName evidence="1">Uncharacterized protein</fullName>
    </submittedName>
</protein>
<name>A0ABT9HRA8_9SPHN</name>
<keyword evidence="2" id="KW-1185">Reference proteome</keyword>
<dbReference type="RefSeq" id="WP_305932954.1">
    <property type="nucleotide sequence ID" value="NZ_JAVAIM010000001.1"/>
</dbReference>
<comment type="caution">
    <text evidence="1">The sequence shown here is derived from an EMBL/GenBank/DDBJ whole genome shotgun (WGS) entry which is preliminary data.</text>
</comment>
<reference evidence="1 2" key="1">
    <citation type="submission" date="2023-08" db="EMBL/GenBank/DDBJ databases">
        <title>genomic of G39.</title>
        <authorList>
            <person name="Wang Y."/>
        </authorList>
    </citation>
    <scope>NUCLEOTIDE SEQUENCE [LARGE SCALE GENOMIC DNA]</scope>
    <source>
        <strain evidence="1 2">G39</strain>
    </source>
</reference>